<protein>
    <submittedName>
        <fullName evidence="1">Uncharacterized protein</fullName>
    </submittedName>
</protein>
<dbReference type="EMBL" id="JAAAIN010005727">
    <property type="protein sequence ID" value="KAG0273238.1"/>
    <property type="molecule type" value="Genomic_DNA"/>
</dbReference>
<dbReference type="OrthoDB" id="2368484at2759"/>
<evidence type="ECO:0000313" key="1">
    <source>
        <dbReference type="EMBL" id="KAG0273238.1"/>
    </source>
</evidence>
<name>A0A9P6QK54_9FUNG</name>
<organism evidence="1 2">
    <name type="scientific">Linnemannia gamsii</name>
    <dbReference type="NCBI Taxonomy" id="64522"/>
    <lineage>
        <taxon>Eukaryota</taxon>
        <taxon>Fungi</taxon>
        <taxon>Fungi incertae sedis</taxon>
        <taxon>Mucoromycota</taxon>
        <taxon>Mortierellomycotina</taxon>
        <taxon>Mortierellomycetes</taxon>
        <taxon>Mortierellales</taxon>
        <taxon>Mortierellaceae</taxon>
        <taxon>Linnemannia</taxon>
    </lineage>
</organism>
<dbReference type="Proteomes" id="UP000823405">
    <property type="component" value="Unassembled WGS sequence"/>
</dbReference>
<evidence type="ECO:0000313" key="2">
    <source>
        <dbReference type="Proteomes" id="UP000823405"/>
    </source>
</evidence>
<accession>A0A9P6QK54</accession>
<feature type="non-terminal residue" evidence="1">
    <location>
        <position position="1"/>
    </location>
</feature>
<dbReference type="AlphaFoldDB" id="A0A9P6QK54"/>
<gene>
    <name evidence="1" type="ORF">BGZ97_010767</name>
</gene>
<proteinExistence type="predicted"/>
<reference evidence="1" key="1">
    <citation type="journal article" date="2020" name="Fungal Divers.">
        <title>Resolving the Mortierellaceae phylogeny through synthesis of multi-gene phylogenetics and phylogenomics.</title>
        <authorList>
            <person name="Vandepol N."/>
            <person name="Liber J."/>
            <person name="Desiro A."/>
            <person name="Na H."/>
            <person name="Kennedy M."/>
            <person name="Barry K."/>
            <person name="Grigoriev I.V."/>
            <person name="Miller A.N."/>
            <person name="O'Donnell K."/>
            <person name="Stajich J.E."/>
            <person name="Bonito G."/>
        </authorList>
    </citation>
    <scope>NUCLEOTIDE SEQUENCE</scope>
    <source>
        <strain evidence="1">NVP60</strain>
    </source>
</reference>
<comment type="caution">
    <text evidence="1">The sequence shown here is derived from an EMBL/GenBank/DDBJ whole genome shotgun (WGS) entry which is preliminary data.</text>
</comment>
<sequence length="72" mass="8088">GKLEEKFPVDDFLFDPVVLTFNRPQDFEGSFTGRVGRGEILLKWEKTGATLTGRAPIGDFEVKGETYINYSS</sequence>
<keyword evidence="2" id="KW-1185">Reference proteome</keyword>